<evidence type="ECO:0000256" key="4">
    <source>
        <dbReference type="SAM" id="MobiDB-lite"/>
    </source>
</evidence>
<feature type="compositionally biased region" description="Polar residues" evidence="4">
    <location>
        <begin position="415"/>
        <end position="425"/>
    </location>
</feature>
<sequence>MKTNIIFLLGIAFFLCAFSPAYSSGGSEANLKMIEAVRSNSLDDVKILAADGVNINASDDSGLSCLMIAVSKNHIDIINYLVSKGVELNAKDKIGWNVMLYAVTNDQLDSAAFLIEKGVSVESPDNEGTTALMYAIMNNSESMMNMLIKNGADLNSHNKKNITPLICAVESGNSKIVEALINSGASASDSFMRAIMTGNTATVKTMIENRLVNVNTVRDAENLPPVICAAMSANLEMLKLLCEAGASPGLKDNKGQGALFYAAGSGDVDVLKYLLNEGVLKHAVNGPDSSGRTPLFSAAENGNGEAIRFLLANGANPNAADNNGHKAIDWARANKMDNAVSVLERVTSSGAKGTAVTAPGGVREKDGSAFGNTGGTKLFDSNLSKKDDSFKEFLRRQEEEKKKNQSKPADRPATKGSTTFTPVKK</sequence>
<dbReference type="EMBL" id="MGFH01000073">
    <property type="protein sequence ID" value="OGM06246.1"/>
    <property type="molecule type" value="Genomic_DNA"/>
</dbReference>
<dbReference type="Proteomes" id="UP000178735">
    <property type="component" value="Unassembled WGS sequence"/>
</dbReference>
<dbReference type="PROSITE" id="PS50297">
    <property type="entry name" value="ANK_REP_REGION"/>
    <property type="match status" value="5"/>
</dbReference>
<dbReference type="Pfam" id="PF12796">
    <property type="entry name" value="Ank_2"/>
    <property type="match status" value="3"/>
</dbReference>
<evidence type="ECO:0000256" key="3">
    <source>
        <dbReference type="PROSITE-ProRule" id="PRU00023"/>
    </source>
</evidence>
<reference evidence="6 7" key="1">
    <citation type="journal article" date="2016" name="Nat. Commun.">
        <title>Thousands of microbial genomes shed light on interconnected biogeochemical processes in an aquifer system.</title>
        <authorList>
            <person name="Anantharaman K."/>
            <person name="Brown C.T."/>
            <person name="Hug L.A."/>
            <person name="Sharon I."/>
            <person name="Castelle C.J."/>
            <person name="Probst A.J."/>
            <person name="Thomas B.C."/>
            <person name="Singh A."/>
            <person name="Wilkins M.J."/>
            <person name="Karaoz U."/>
            <person name="Brodie E.L."/>
            <person name="Williams K.H."/>
            <person name="Hubbard S.S."/>
            <person name="Banfield J.F."/>
        </authorList>
    </citation>
    <scope>NUCLEOTIDE SEQUENCE [LARGE SCALE GENOMIC DNA]</scope>
</reference>
<name>A0A1F7WTX1_9BACT</name>
<feature type="repeat" description="ANK" evidence="3">
    <location>
        <begin position="290"/>
        <end position="322"/>
    </location>
</feature>
<feature type="signal peptide" evidence="5">
    <location>
        <begin position="1"/>
        <end position="23"/>
    </location>
</feature>
<dbReference type="AlphaFoldDB" id="A0A1F7WTX1"/>
<evidence type="ECO:0000256" key="1">
    <source>
        <dbReference type="ARBA" id="ARBA00022737"/>
    </source>
</evidence>
<organism evidence="6 7">
    <name type="scientific">Candidatus Wallbacteria bacterium GWC2_49_35</name>
    <dbReference type="NCBI Taxonomy" id="1817813"/>
    <lineage>
        <taxon>Bacteria</taxon>
        <taxon>Candidatus Walliibacteriota</taxon>
    </lineage>
</organism>
<gene>
    <name evidence="6" type="ORF">A2008_13970</name>
</gene>
<keyword evidence="2 3" id="KW-0040">ANK repeat</keyword>
<feature type="repeat" description="ANK" evidence="3">
    <location>
        <begin position="127"/>
        <end position="159"/>
    </location>
</feature>
<feature type="region of interest" description="Disordered" evidence="4">
    <location>
        <begin position="349"/>
        <end position="425"/>
    </location>
</feature>
<proteinExistence type="predicted"/>
<feature type="chain" id="PRO_5009533586" evidence="5">
    <location>
        <begin position="24"/>
        <end position="425"/>
    </location>
</feature>
<dbReference type="SUPFAM" id="SSF48403">
    <property type="entry name" value="Ankyrin repeat"/>
    <property type="match status" value="1"/>
</dbReference>
<evidence type="ECO:0000256" key="5">
    <source>
        <dbReference type="SAM" id="SignalP"/>
    </source>
</evidence>
<evidence type="ECO:0000256" key="2">
    <source>
        <dbReference type="ARBA" id="ARBA00023043"/>
    </source>
</evidence>
<dbReference type="PANTHER" id="PTHR24198">
    <property type="entry name" value="ANKYRIN REPEAT AND PROTEIN KINASE DOMAIN-CONTAINING PROTEIN"/>
    <property type="match status" value="1"/>
</dbReference>
<dbReference type="PANTHER" id="PTHR24198:SF165">
    <property type="entry name" value="ANKYRIN REPEAT-CONTAINING PROTEIN-RELATED"/>
    <property type="match status" value="1"/>
</dbReference>
<keyword evidence="5" id="KW-0732">Signal</keyword>
<protein>
    <submittedName>
        <fullName evidence="6">Uncharacterized protein</fullName>
    </submittedName>
</protein>
<feature type="repeat" description="ANK" evidence="3">
    <location>
        <begin position="160"/>
        <end position="188"/>
    </location>
</feature>
<feature type="repeat" description="ANK" evidence="3">
    <location>
        <begin position="254"/>
        <end position="286"/>
    </location>
</feature>
<feature type="repeat" description="ANK" evidence="3">
    <location>
        <begin position="61"/>
        <end position="93"/>
    </location>
</feature>
<dbReference type="Gene3D" id="1.25.40.20">
    <property type="entry name" value="Ankyrin repeat-containing domain"/>
    <property type="match status" value="2"/>
</dbReference>
<comment type="caution">
    <text evidence="6">The sequence shown here is derived from an EMBL/GenBank/DDBJ whole genome shotgun (WGS) entry which is preliminary data.</text>
</comment>
<accession>A0A1F7WTX1</accession>
<keyword evidence="1" id="KW-0677">Repeat</keyword>
<dbReference type="InterPro" id="IPR036770">
    <property type="entry name" value="Ankyrin_rpt-contain_sf"/>
</dbReference>
<dbReference type="InterPro" id="IPR002110">
    <property type="entry name" value="Ankyrin_rpt"/>
</dbReference>
<evidence type="ECO:0000313" key="7">
    <source>
        <dbReference type="Proteomes" id="UP000178735"/>
    </source>
</evidence>
<dbReference type="STRING" id="1817813.A2008_13970"/>
<evidence type="ECO:0000313" key="6">
    <source>
        <dbReference type="EMBL" id="OGM06246.1"/>
    </source>
</evidence>
<dbReference type="SMART" id="SM00248">
    <property type="entry name" value="ANK"/>
    <property type="match status" value="7"/>
</dbReference>
<dbReference type="PROSITE" id="PS50088">
    <property type="entry name" value="ANK_REPEAT"/>
    <property type="match status" value="5"/>
</dbReference>
<feature type="compositionally biased region" description="Basic and acidic residues" evidence="4">
    <location>
        <begin position="383"/>
        <end position="413"/>
    </location>
</feature>